<keyword evidence="3" id="KW-1185">Reference proteome</keyword>
<protein>
    <recommendedName>
        <fullName evidence="4">Pectin acetylesterase</fullName>
    </recommendedName>
</protein>
<gene>
    <name evidence="2" type="ORF">NSK_006585</name>
</gene>
<name>A0A4D9CUZ4_9STRA</name>
<dbReference type="OrthoDB" id="2015280at2759"/>
<dbReference type="PANTHER" id="PTHR21562:SF67">
    <property type="entry name" value="PECTIN ACETYLESTERASE"/>
    <property type="match status" value="1"/>
</dbReference>
<comment type="caution">
    <text evidence="2">The sequence shown here is derived from an EMBL/GenBank/DDBJ whole genome shotgun (WGS) entry which is preliminary data.</text>
</comment>
<feature type="region of interest" description="Disordered" evidence="1">
    <location>
        <begin position="458"/>
        <end position="486"/>
    </location>
</feature>
<organism evidence="2 3">
    <name type="scientific">Nannochloropsis salina CCMP1776</name>
    <dbReference type="NCBI Taxonomy" id="1027361"/>
    <lineage>
        <taxon>Eukaryota</taxon>
        <taxon>Sar</taxon>
        <taxon>Stramenopiles</taxon>
        <taxon>Ochrophyta</taxon>
        <taxon>Eustigmatophyceae</taxon>
        <taxon>Eustigmatales</taxon>
        <taxon>Monodopsidaceae</taxon>
        <taxon>Microchloropsis</taxon>
        <taxon>Microchloropsis salina</taxon>
    </lineage>
</organism>
<dbReference type="GO" id="GO:0016787">
    <property type="term" value="F:hydrolase activity"/>
    <property type="evidence" value="ECO:0007669"/>
    <property type="project" value="InterPro"/>
</dbReference>
<accession>A0A4D9CUZ4</accession>
<dbReference type="EMBL" id="SDOX01000121">
    <property type="protein sequence ID" value="TFJ81917.1"/>
    <property type="molecule type" value="Genomic_DNA"/>
</dbReference>
<proteinExistence type="predicted"/>
<dbReference type="Pfam" id="PF03283">
    <property type="entry name" value="PAE"/>
    <property type="match status" value="1"/>
</dbReference>
<dbReference type="AlphaFoldDB" id="A0A4D9CUZ4"/>
<dbReference type="InterPro" id="IPR004963">
    <property type="entry name" value="PAE/NOTUM"/>
</dbReference>
<evidence type="ECO:0000313" key="3">
    <source>
        <dbReference type="Proteomes" id="UP000355283"/>
    </source>
</evidence>
<evidence type="ECO:0008006" key="4">
    <source>
        <dbReference type="Google" id="ProtNLM"/>
    </source>
</evidence>
<dbReference type="InterPro" id="IPR029058">
    <property type="entry name" value="AB_hydrolase_fold"/>
</dbReference>
<sequence>MGIRLQPTHAEGHESVFVPGVWLDDERAKCLDGSKPVYYHRPGWGDGARKWILFYEGGGWCADKHECYDRAKTHLGSSHTYEDTMALEWDMVSSDPETNPGLHNWNVVFVKYCDGNFWSGATMDTEEMHDLRLHFRGKFIQEAIMRDLTDFMGLDKGEELVFAGCSAGAMIAYLQVDYWAASGLIPPSVRKVVAVSDSGFLLDYRGPHECEHYEDRMRRLWDEVPSVRWVAPEECLEDKEGEEWKCLFFAKYVVPYVKTPLFFIQSKYDKWQREEIVCAPPSDIDTNNNFGRIFEREFWSVVGHNVKDGYLLDSCAKHCGSWSSVRSEEGMTQQETFQQWYDSLGPSVRVSPNSTVAKINEEVVEQQRAYLVAEDDRRLAVGDTDSLNPVEELRRYISSLVSKQSSFLEDALSIFRFNNTGHFPCDACCEGESEKRRTWGHEDQKHLNTKMRGAVNAASLQEQRRKKAKEGREAAEMNAMGNMDLL</sequence>
<reference evidence="2 3" key="1">
    <citation type="submission" date="2019-01" db="EMBL/GenBank/DDBJ databases">
        <title>Nuclear Genome Assembly of the Microalgal Biofuel strain Nannochloropsis salina CCMP1776.</title>
        <authorList>
            <person name="Hovde B."/>
        </authorList>
    </citation>
    <scope>NUCLEOTIDE SEQUENCE [LARGE SCALE GENOMIC DNA]</scope>
    <source>
        <strain evidence="2 3">CCMP1776</strain>
    </source>
</reference>
<dbReference type="SUPFAM" id="SSF53474">
    <property type="entry name" value="alpha/beta-Hydrolases"/>
    <property type="match status" value="1"/>
</dbReference>
<evidence type="ECO:0000256" key="1">
    <source>
        <dbReference type="SAM" id="MobiDB-lite"/>
    </source>
</evidence>
<dbReference type="PANTHER" id="PTHR21562">
    <property type="entry name" value="NOTUM-RELATED"/>
    <property type="match status" value="1"/>
</dbReference>
<dbReference type="Proteomes" id="UP000355283">
    <property type="component" value="Unassembled WGS sequence"/>
</dbReference>
<evidence type="ECO:0000313" key="2">
    <source>
        <dbReference type="EMBL" id="TFJ81917.1"/>
    </source>
</evidence>